<dbReference type="Ensembl" id="ENSCATT00000054500.1">
    <property type="protein sequence ID" value="ENSCATP00000030238.1"/>
    <property type="gene ID" value="ENSCATG00000038300.1"/>
</dbReference>
<evidence type="ECO:0000256" key="11">
    <source>
        <dbReference type="PROSITE-ProRule" id="PRU00192"/>
    </source>
</evidence>
<keyword evidence="9" id="KW-0206">Cytoskeleton</keyword>
<evidence type="ECO:0000256" key="12">
    <source>
        <dbReference type="SAM" id="MobiDB-lite"/>
    </source>
</evidence>
<dbReference type="GO" id="GO:0005856">
    <property type="term" value="C:cytoskeleton"/>
    <property type="evidence" value="ECO:0007669"/>
    <property type="project" value="UniProtKB-SubCell"/>
</dbReference>
<dbReference type="InterPro" id="IPR028457">
    <property type="entry name" value="ABI"/>
</dbReference>
<dbReference type="GO" id="GO:0035591">
    <property type="term" value="F:signaling adaptor activity"/>
    <property type="evidence" value="ECO:0007669"/>
    <property type="project" value="TreeGrafter"/>
</dbReference>
<keyword evidence="8" id="KW-0175">Coiled coil</keyword>
<evidence type="ECO:0000256" key="9">
    <source>
        <dbReference type="ARBA" id="ARBA00023212"/>
    </source>
</evidence>
<dbReference type="CDD" id="cd11972">
    <property type="entry name" value="SH3_Abi2"/>
    <property type="match status" value="1"/>
</dbReference>
<evidence type="ECO:0000256" key="10">
    <source>
        <dbReference type="ARBA" id="ARBA00023273"/>
    </source>
</evidence>
<evidence type="ECO:0000256" key="8">
    <source>
        <dbReference type="ARBA" id="ARBA00023054"/>
    </source>
</evidence>
<dbReference type="PANTHER" id="PTHR10460:SF26">
    <property type="entry name" value="ABL INTERACTOR 2"/>
    <property type="match status" value="1"/>
</dbReference>
<dbReference type="Proteomes" id="UP000233060">
    <property type="component" value="Unassembled WGS sequence"/>
</dbReference>
<feature type="compositionally biased region" description="Low complexity" evidence="12">
    <location>
        <begin position="283"/>
        <end position="313"/>
    </location>
</feature>
<dbReference type="PRINTS" id="PR00452">
    <property type="entry name" value="SH3DOMAIN"/>
</dbReference>
<feature type="domain" description="SH3" evidence="13">
    <location>
        <begin position="451"/>
        <end position="510"/>
    </location>
</feature>
<dbReference type="InterPro" id="IPR036028">
    <property type="entry name" value="SH3-like_dom_sf"/>
</dbReference>
<keyword evidence="16" id="KW-1185">Reference proteome</keyword>
<dbReference type="GeneTree" id="ENSGT00940000156089"/>
<dbReference type="GO" id="GO:0031209">
    <property type="term" value="C:SCAR complex"/>
    <property type="evidence" value="ECO:0007669"/>
    <property type="project" value="TreeGrafter"/>
</dbReference>
<evidence type="ECO:0000259" key="13">
    <source>
        <dbReference type="PROSITE" id="PS50002"/>
    </source>
</evidence>
<reference evidence="15" key="2">
    <citation type="submission" date="2025-09" db="UniProtKB">
        <authorList>
            <consortium name="Ensembl"/>
        </authorList>
    </citation>
    <scope>IDENTIFICATION</scope>
</reference>
<name>A0A2K5MYB0_CERAT</name>
<reference evidence="15" key="1">
    <citation type="submission" date="2025-08" db="UniProtKB">
        <authorList>
            <consortium name="Ensembl"/>
        </authorList>
    </citation>
    <scope>IDENTIFICATION</scope>
</reference>
<dbReference type="PANTHER" id="PTHR10460">
    <property type="entry name" value="ABL INTERACTOR FAMILY MEMBER"/>
    <property type="match status" value="1"/>
</dbReference>
<dbReference type="Pfam" id="PF07815">
    <property type="entry name" value="Abi_HHR"/>
    <property type="match status" value="1"/>
</dbReference>
<dbReference type="InterPro" id="IPR012849">
    <property type="entry name" value="Abl-interactor_HHR_dom"/>
</dbReference>
<dbReference type="PRINTS" id="PR01217">
    <property type="entry name" value="PRICHEXTENSN"/>
</dbReference>
<gene>
    <name evidence="15" type="primary">ABI2</name>
</gene>
<feature type="region of interest" description="Disordered" evidence="12">
    <location>
        <begin position="167"/>
        <end position="371"/>
    </location>
</feature>
<dbReference type="SUPFAM" id="SSF50044">
    <property type="entry name" value="SH3-domain"/>
    <property type="match status" value="1"/>
</dbReference>
<dbReference type="GO" id="GO:0005829">
    <property type="term" value="C:cytosol"/>
    <property type="evidence" value="ECO:0007669"/>
    <property type="project" value="Ensembl"/>
</dbReference>
<dbReference type="InterPro" id="IPR001452">
    <property type="entry name" value="SH3_domain"/>
</dbReference>
<evidence type="ECO:0000256" key="4">
    <source>
        <dbReference type="ARBA" id="ARBA00010020"/>
    </source>
</evidence>
<organism evidence="15 16">
    <name type="scientific">Cercocebus atys</name>
    <name type="common">Sooty mangabey</name>
    <name type="synonym">Cercocebus torquatus atys</name>
    <dbReference type="NCBI Taxonomy" id="9531"/>
    <lineage>
        <taxon>Eukaryota</taxon>
        <taxon>Metazoa</taxon>
        <taxon>Chordata</taxon>
        <taxon>Craniata</taxon>
        <taxon>Vertebrata</taxon>
        <taxon>Euteleostomi</taxon>
        <taxon>Mammalia</taxon>
        <taxon>Eutheria</taxon>
        <taxon>Euarchontoglires</taxon>
        <taxon>Primates</taxon>
        <taxon>Haplorrhini</taxon>
        <taxon>Catarrhini</taxon>
        <taxon>Cercopithecidae</taxon>
        <taxon>Cercopithecinae</taxon>
        <taxon>Cercocebus</taxon>
    </lineage>
</organism>
<dbReference type="FunFam" id="2.30.30.40:FF:000002">
    <property type="entry name" value="abl interactor 1 isoform X1"/>
    <property type="match status" value="1"/>
</dbReference>
<dbReference type="STRING" id="9531.ENSCATP00000030238"/>
<evidence type="ECO:0000256" key="7">
    <source>
        <dbReference type="ARBA" id="ARBA00022553"/>
    </source>
</evidence>
<dbReference type="GO" id="GO:0032433">
    <property type="term" value="C:filopodium tip"/>
    <property type="evidence" value="ECO:0007669"/>
    <property type="project" value="UniProtKB-ARBA"/>
</dbReference>
<dbReference type="InterPro" id="IPR035726">
    <property type="entry name" value="Abi2_SH3"/>
</dbReference>
<dbReference type="Gene3D" id="2.30.30.40">
    <property type="entry name" value="SH3 Domains"/>
    <property type="match status" value="1"/>
</dbReference>
<protein>
    <submittedName>
        <fullName evidence="15">Abl interactor 2</fullName>
    </submittedName>
</protein>
<evidence type="ECO:0000256" key="3">
    <source>
        <dbReference type="ARBA" id="ARBA00004510"/>
    </source>
</evidence>
<dbReference type="PROSITE" id="PS50002">
    <property type="entry name" value="SH3"/>
    <property type="match status" value="1"/>
</dbReference>
<evidence type="ECO:0000313" key="16">
    <source>
        <dbReference type="Proteomes" id="UP000233060"/>
    </source>
</evidence>
<dbReference type="Pfam" id="PF00018">
    <property type="entry name" value="SH3_1"/>
    <property type="match status" value="1"/>
</dbReference>
<keyword evidence="7" id="KW-0597">Phosphoprotein</keyword>
<sequence>MAELQMLLEEEIPGGRRALFDSYTNLERVADYCENNYIQSADKQRALEETKAYTTQSLASVAYLINTLANNVLQMLDIQASQLRRMESSINHISQTVDIHKEKVARREIGILTTNKNTSRTHKIIAPANLERPVRYIRKPIDYTILDDIGHGVKWLLRFKVSTQNMKMGGLPRTTPPTQKPPSPPMSGKGTLGRHSPYRTLEPVRPPVVPNDYVPSPTRNMAPSQQSPVRTASVNQRNRTYSSSGSSGGSHPSSRSSSRENSGSGSVGVPIAVPTPSPPSVFPAPAGSAGTPPLPATSASAPAPLVPATVPSSTAPDAAAGGAQTLADGFTSPTPPVVSSTPPTGHPVQFYSMNRPASRHTPPTIGGSLPYRRPPSITSQTSLQNQMNGGPFYSQNPVSDFFFFFFPVEEPVFDEFFFFFFPPEDYEEEEFFFFFFSDPYAEEDPPWAPRSYLEKVVAIYDYTKDKEDELSFQEGAIIYVIKKNDDGWYEGVMNGVTGLFPGNYVESIMHYSE</sequence>
<keyword evidence="6" id="KW-0963">Cytoplasm</keyword>
<comment type="similarity">
    <text evidence="4">Belongs to the ABI family.</text>
</comment>
<comment type="subcellular location">
    <subcellularLocation>
        <location evidence="2">Cell projection</location>
        <location evidence="2">Filopodium</location>
    </subcellularLocation>
    <subcellularLocation>
        <location evidence="3">Cell projection</location>
        <location evidence="3">Lamellipodium</location>
    </subcellularLocation>
    <subcellularLocation>
        <location evidence="1">Cytoplasm</location>
        <location evidence="1">Cytoskeleton</location>
    </subcellularLocation>
</comment>
<keyword evidence="10" id="KW-0966">Cell projection</keyword>
<dbReference type="GO" id="GO:0030027">
    <property type="term" value="C:lamellipodium"/>
    <property type="evidence" value="ECO:0007669"/>
    <property type="project" value="UniProtKB-SubCell"/>
</dbReference>
<dbReference type="PROSITE" id="PS50192">
    <property type="entry name" value="T_SNARE"/>
    <property type="match status" value="1"/>
</dbReference>
<evidence type="ECO:0000256" key="6">
    <source>
        <dbReference type="ARBA" id="ARBA00022490"/>
    </source>
</evidence>
<evidence type="ECO:0000256" key="1">
    <source>
        <dbReference type="ARBA" id="ARBA00004245"/>
    </source>
</evidence>
<dbReference type="SMART" id="SM00326">
    <property type="entry name" value="SH3"/>
    <property type="match status" value="1"/>
</dbReference>
<feature type="compositionally biased region" description="Pro residues" evidence="12">
    <location>
        <begin position="174"/>
        <end position="185"/>
    </location>
</feature>
<keyword evidence="5 11" id="KW-0728">SH3 domain</keyword>
<feature type="compositionally biased region" description="Polar residues" evidence="12">
    <location>
        <begin position="217"/>
        <end position="241"/>
    </location>
</feature>
<dbReference type="GO" id="GO:0005654">
    <property type="term" value="C:nucleoplasm"/>
    <property type="evidence" value="ECO:0007669"/>
    <property type="project" value="Ensembl"/>
</dbReference>
<dbReference type="GO" id="GO:0017124">
    <property type="term" value="F:SH3 domain binding"/>
    <property type="evidence" value="ECO:0007669"/>
    <property type="project" value="TreeGrafter"/>
</dbReference>
<evidence type="ECO:0000313" key="15">
    <source>
        <dbReference type="Ensembl" id="ENSCATP00000030238.1"/>
    </source>
</evidence>
<dbReference type="Bgee" id="ENSCATG00000038300">
    <property type="expression patterns" value="Expressed in frontal cortex and 12 other cell types or tissues"/>
</dbReference>
<dbReference type="AlphaFoldDB" id="A0A2K5MYB0"/>
<accession>A0A2K5MYB0</accession>
<evidence type="ECO:0000256" key="5">
    <source>
        <dbReference type="ARBA" id="ARBA00022443"/>
    </source>
</evidence>
<dbReference type="GO" id="GO:0001764">
    <property type="term" value="P:neuron migration"/>
    <property type="evidence" value="ECO:0007669"/>
    <property type="project" value="TreeGrafter"/>
</dbReference>
<dbReference type="Gene3D" id="6.10.140.1620">
    <property type="match status" value="1"/>
</dbReference>
<feature type="compositionally biased region" description="Low complexity" evidence="12">
    <location>
        <begin position="242"/>
        <end position="272"/>
    </location>
</feature>
<evidence type="ECO:0000256" key="2">
    <source>
        <dbReference type="ARBA" id="ARBA00004486"/>
    </source>
</evidence>
<proteinExistence type="inferred from homology"/>
<evidence type="ECO:0000259" key="14">
    <source>
        <dbReference type="PROSITE" id="PS50192"/>
    </source>
</evidence>
<dbReference type="InterPro" id="IPR000727">
    <property type="entry name" value="T_SNARE_dom"/>
</dbReference>
<feature type="compositionally biased region" description="Pro residues" evidence="12">
    <location>
        <begin position="273"/>
        <end position="282"/>
    </location>
</feature>
<feature type="domain" description="T-SNARE coiled-coil homology" evidence="14">
    <location>
        <begin position="45"/>
        <end position="107"/>
    </location>
</feature>